<keyword evidence="5" id="KW-1185">Reference proteome</keyword>
<name>A0ABS3CEP9_9BACT</name>
<keyword evidence="1" id="KW-0808">Transferase</keyword>
<comment type="caution">
    <text evidence="4">The sequence shown here is derived from an EMBL/GenBank/DDBJ whole genome shotgun (WGS) entry which is preliminary data.</text>
</comment>
<dbReference type="SUPFAM" id="SSF55729">
    <property type="entry name" value="Acyl-CoA N-acyltransferases (Nat)"/>
    <property type="match status" value="1"/>
</dbReference>
<evidence type="ECO:0000256" key="1">
    <source>
        <dbReference type="ARBA" id="ARBA00022679"/>
    </source>
</evidence>
<protein>
    <submittedName>
        <fullName evidence="4">GNAT family N-acetyltransferase</fullName>
    </submittedName>
</protein>
<gene>
    <name evidence="4" type="ORF">J0A69_08945</name>
</gene>
<proteinExistence type="predicted"/>
<dbReference type="InterPro" id="IPR000182">
    <property type="entry name" value="GNAT_dom"/>
</dbReference>
<dbReference type="Gene3D" id="3.40.630.30">
    <property type="match status" value="1"/>
</dbReference>
<dbReference type="RefSeq" id="WP_206586215.1">
    <property type="nucleotide sequence ID" value="NZ_JAFKCU010000002.1"/>
</dbReference>
<dbReference type="Pfam" id="PF00583">
    <property type="entry name" value="Acetyltransf_1"/>
    <property type="match status" value="1"/>
</dbReference>
<evidence type="ECO:0000313" key="4">
    <source>
        <dbReference type="EMBL" id="MBN7815553.1"/>
    </source>
</evidence>
<evidence type="ECO:0000256" key="2">
    <source>
        <dbReference type="ARBA" id="ARBA00023315"/>
    </source>
</evidence>
<dbReference type="PANTHER" id="PTHR42919:SF8">
    <property type="entry name" value="N-ALPHA-ACETYLTRANSFERASE 50"/>
    <property type="match status" value="1"/>
</dbReference>
<dbReference type="EMBL" id="JAFKCU010000002">
    <property type="protein sequence ID" value="MBN7815553.1"/>
    <property type="molecule type" value="Genomic_DNA"/>
</dbReference>
<organism evidence="4 5">
    <name type="scientific">Algoriphagus pacificus</name>
    <dbReference type="NCBI Taxonomy" id="2811234"/>
    <lineage>
        <taxon>Bacteria</taxon>
        <taxon>Pseudomonadati</taxon>
        <taxon>Bacteroidota</taxon>
        <taxon>Cytophagia</taxon>
        <taxon>Cytophagales</taxon>
        <taxon>Cyclobacteriaceae</taxon>
        <taxon>Algoriphagus</taxon>
    </lineage>
</organism>
<sequence length="173" mass="19971">MKEVELVKIEREQLPELVQMARKSFLEAFTEGNKPENVNAYMNEAFTLEQFQNEFENEASTFFVAKLSGKIIGYTKVNLVPKQTDIHDPKSLEIARLYVLEAYLGIGLGKKLLDKAFSFAKENGLDYVWLGVWEHNARAIRFYEKNGLEKFGSHPFPFGDEIQTDWLMRKAVV</sequence>
<evidence type="ECO:0000313" key="5">
    <source>
        <dbReference type="Proteomes" id="UP000664480"/>
    </source>
</evidence>
<keyword evidence="2" id="KW-0012">Acyltransferase</keyword>
<dbReference type="InterPro" id="IPR051556">
    <property type="entry name" value="N-term/lysine_N-AcTrnsfr"/>
</dbReference>
<dbReference type="Proteomes" id="UP000664480">
    <property type="component" value="Unassembled WGS sequence"/>
</dbReference>
<accession>A0ABS3CEP9</accession>
<dbReference type="InterPro" id="IPR016181">
    <property type="entry name" value="Acyl_CoA_acyltransferase"/>
</dbReference>
<dbReference type="CDD" id="cd04301">
    <property type="entry name" value="NAT_SF"/>
    <property type="match status" value="1"/>
</dbReference>
<evidence type="ECO:0000259" key="3">
    <source>
        <dbReference type="PROSITE" id="PS51186"/>
    </source>
</evidence>
<reference evidence="4 5" key="1">
    <citation type="submission" date="2021-03" db="EMBL/GenBank/DDBJ databases">
        <title>novel species isolated from a fishpond in China.</title>
        <authorList>
            <person name="Lu H."/>
            <person name="Cai Z."/>
        </authorList>
    </citation>
    <scope>NUCLEOTIDE SEQUENCE [LARGE SCALE GENOMIC DNA]</scope>
    <source>
        <strain evidence="4 5">YJ13C</strain>
    </source>
</reference>
<feature type="domain" description="N-acetyltransferase" evidence="3">
    <location>
        <begin position="4"/>
        <end position="173"/>
    </location>
</feature>
<dbReference type="PROSITE" id="PS51186">
    <property type="entry name" value="GNAT"/>
    <property type="match status" value="1"/>
</dbReference>
<dbReference type="PANTHER" id="PTHR42919">
    <property type="entry name" value="N-ALPHA-ACETYLTRANSFERASE"/>
    <property type="match status" value="1"/>
</dbReference>